<sequence length="707" mass="79548">MAELLNDSFRQEEEENDRQFDRWSEGSRDEFWDALSSNYDYLMDDGLIATCREASSDLSVDEEGADTGIPEEHLYTFSCFMEQFRKLHDLLHDLLQGNKKEVSEDRQSVATMCRLFNEHAKHLSSRHPHLRDEIHRHLNLLNNKWLAVQATHFGHQGNNSKDALFHEIAGRMKSLRKWLREVEGRLSPVPSASSPNTLKDKHSKQTALQKEIEEKGRCVHSLRRACARLEGSAPLGASLAQWDAERVRRVAKNLEHRWHALWLSSLERQCALEEGIRNVGKEKLEASFSEEPLTKYPRLSNSFEAIARLEDELKTFVNKSNEVLSDIATTTSNVGSTPVTRTDKGIMVGDTGIAELKAECGGGGKFEIIQDVGYSSETSAHFSTDDKTEVKDKGVSPTTSYLKTVHMLNEERSFKEHNGRKSVPDTFYKMACVDDLAEDDDENDVMDHPPKTSTAKKKSRLKLERPNDVVKRSVCEWLDKYHLAEGSIETVIPSTTVEPSPAVRLRNKKRRPNRGRPWSVIELKSMAVVPSVPHSTSEGALDTLHRSTYIPCTVPSPSTLDESKTLLSETNSLVTTTEDQASISDQAWDEYQDPPYLSEPYSEQTIDEDEVRRLLNFGDDYRATLGSVSDGSSVSLRPPGTGVTGKCPRVAGAATSPQTPTLTLRISRIFWKRADAPCCLCDTLWRKGPQHPNTLNSLPPRRQTCVC</sequence>
<evidence type="ECO:0000313" key="2">
    <source>
        <dbReference type="EMBL" id="KAG8181346.1"/>
    </source>
</evidence>
<gene>
    <name evidence="2" type="ORF">JTE90_007754</name>
</gene>
<name>A0AAV6UCK7_9ARAC</name>
<evidence type="ECO:0000256" key="1">
    <source>
        <dbReference type="SAM" id="MobiDB-lite"/>
    </source>
</evidence>
<dbReference type="EMBL" id="JAFNEN010000520">
    <property type="protein sequence ID" value="KAG8181346.1"/>
    <property type="molecule type" value="Genomic_DNA"/>
</dbReference>
<reference evidence="2 3" key="1">
    <citation type="journal article" date="2022" name="Nat. Ecol. Evol.">
        <title>A masculinizing supergene underlies an exaggerated male reproductive morph in a spider.</title>
        <authorList>
            <person name="Hendrickx F."/>
            <person name="De Corte Z."/>
            <person name="Sonet G."/>
            <person name="Van Belleghem S.M."/>
            <person name="Kostlbacher S."/>
            <person name="Vangestel C."/>
        </authorList>
    </citation>
    <scope>NUCLEOTIDE SEQUENCE [LARGE SCALE GENOMIC DNA]</scope>
    <source>
        <strain evidence="2">W744_W776</strain>
    </source>
</reference>
<comment type="caution">
    <text evidence="2">The sequence shown here is derived from an EMBL/GenBank/DDBJ whole genome shotgun (WGS) entry which is preliminary data.</text>
</comment>
<dbReference type="AlphaFoldDB" id="A0AAV6UCK7"/>
<keyword evidence="3" id="KW-1185">Reference proteome</keyword>
<evidence type="ECO:0000313" key="3">
    <source>
        <dbReference type="Proteomes" id="UP000827092"/>
    </source>
</evidence>
<protein>
    <submittedName>
        <fullName evidence="2">Uncharacterized protein</fullName>
    </submittedName>
</protein>
<dbReference type="Pfam" id="PF00435">
    <property type="entry name" value="Spectrin"/>
    <property type="match status" value="1"/>
</dbReference>
<dbReference type="SUPFAM" id="SSF46966">
    <property type="entry name" value="Spectrin repeat"/>
    <property type="match status" value="1"/>
</dbReference>
<dbReference type="Gene3D" id="1.20.58.60">
    <property type="match status" value="1"/>
</dbReference>
<dbReference type="InterPro" id="IPR002017">
    <property type="entry name" value="Spectrin_repeat"/>
</dbReference>
<proteinExistence type="predicted"/>
<organism evidence="2 3">
    <name type="scientific">Oedothorax gibbosus</name>
    <dbReference type="NCBI Taxonomy" id="931172"/>
    <lineage>
        <taxon>Eukaryota</taxon>
        <taxon>Metazoa</taxon>
        <taxon>Ecdysozoa</taxon>
        <taxon>Arthropoda</taxon>
        <taxon>Chelicerata</taxon>
        <taxon>Arachnida</taxon>
        <taxon>Araneae</taxon>
        <taxon>Araneomorphae</taxon>
        <taxon>Entelegynae</taxon>
        <taxon>Araneoidea</taxon>
        <taxon>Linyphiidae</taxon>
        <taxon>Erigoninae</taxon>
        <taxon>Oedothorax</taxon>
    </lineage>
</organism>
<dbReference type="Proteomes" id="UP000827092">
    <property type="component" value="Unassembled WGS sequence"/>
</dbReference>
<dbReference type="InterPro" id="IPR018159">
    <property type="entry name" value="Spectrin/alpha-actinin"/>
</dbReference>
<feature type="region of interest" description="Disordered" evidence="1">
    <location>
        <begin position="186"/>
        <end position="209"/>
    </location>
</feature>
<accession>A0AAV6UCK7</accession>
<dbReference type="CDD" id="cd00176">
    <property type="entry name" value="SPEC"/>
    <property type="match status" value="1"/>
</dbReference>
<feature type="region of interest" description="Disordered" evidence="1">
    <location>
        <begin position="1"/>
        <end position="22"/>
    </location>
</feature>
<feature type="region of interest" description="Disordered" evidence="1">
    <location>
        <begin position="440"/>
        <end position="460"/>
    </location>
</feature>